<reference evidence="4" key="1">
    <citation type="submission" date="2024-07" db="EMBL/GenBank/DDBJ databases">
        <title>Two chromosome-level genome assemblies of Korean endemic species Abeliophyllum distichum and Forsythia ovata (Oleaceae).</title>
        <authorList>
            <person name="Jang H."/>
        </authorList>
    </citation>
    <scope>NUCLEOTIDE SEQUENCE [LARGE SCALE GENOMIC DNA]</scope>
</reference>
<keyword evidence="1" id="KW-0812">Transmembrane</keyword>
<evidence type="ECO:0000256" key="1">
    <source>
        <dbReference type="SAM" id="Phobius"/>
    </source>
</evidence>
<evidence type="ECO:0000256" key="2">
    <source>
        <dbReference type="SAM" id="SignalP"/>
    </source>
</evidence>
<feature type="chain" id="PRO_5044830894" evidence="2">
    <location>
        <begin position="19"/>
        <end position="128"/>
    </location>
</feature>
<keyword evidence="2" id="KW-0732">Signal</keyword>
<organism evidence="3 4">
    <name type="scientific">Forsythia ovata</name>
    <dbReference type="NCBI Taxonomy" id="205694"/>
    <lineage>
        <taxon>Eukaryota</taxon>
        <taxon>Viridiplantae</taxon>
        <taxon>Streptophyta</taxon>
        <taxon>Embryophyta</taxon>
        <taxon>Tracheophyta</taxon>
        <taxon>Spermatophyta</taxon>
        <taxon>Magnoliopsida</taxon>
        <taxon>eudicotyledons</taxon>
        <taxon>Gunneridae</taxon>
        <taxon>Pentapetalae</taxon>
        <taxon>asterids</taxon>
        <taxon>lamiids</taxon>
        <taxon>Lamiales</taxon>
        <taxon>Oleaceae</taxon>
        <taxon>Forsythieae</taxon>
        <taxon>Forsythia</taxon>
    </lineage>
</organism>
<dbReference type="PANTHER" id="PTHR35718:SF1">
    <property type="entry name" value="EXPRESSED PROTEIN"/>
    <property type="match status" value="1"/>
</dbReference>
<keyword evidence="1" id="KW-1133">Transmembrane helix</keyword>
<dbReference type="AlphaFoldDB" id="A0ABD1T470"/>
<keyword evidence="1" id="KW-0472">Membrane</keyword>
<feature type="transmembrane region" description="Helical" evidence="1">
    <location>
        <begin position="84"/>
        <end position="110"/>
    </location>
</feature>
<name>A0ABD1T470_9LAMI</name>
<evidence type="ECO:0000313" key="3">
    <source>
        <dbReference type="EMBL" id="KAL2507522.1"/>
    </source>
</evidence>
<comment type="caution">
    <text evidence="3">The sequence shown here is derived from an EMBL/GenBank/DDBJ whole genome shotgun (WGS) entry which is preliminary data.</text>
</comment>
<accession>A0ABD1T470</accession>
<sequence>MALLLLVTILSLLSSTRAEDRVHGLSHESPVAISPEAYSFFHPDTQQPNPNIPCDSSDCSSLHLAATVESTPEHESVSTGGIQLGAGGIAGIPFALVFACLIAMGIYYIVVKRQSNLRRATPAQLTQV</sequence>
<feature type="signal peptide" evidence="2">
    <location>
        <begin position="1"/>
        <end position="18"/>
    </location>
</feature>
<dbReference type="Proteomes" id="UP001604277">
    <property type="component" value="Unassembled WGS sequence"/>
</dbReference>
<dbReference type="EMBL" id="JBFOLJ010000009">
    <property type="protein sequence ID" value="KAL2507522.1"/>
    <property type="molecule type" value="Genomic_DNA"/>
</dbReference>
<protein>
    <submittedName>
        <fullName evidence="3">Uncharacterized protein</fullName>
    </submittedName>
</protein>
<proteinExistence type="predicted"/>
<dbReference type="PANTHER" id="PTHR35718">
    <property type="entry name" value="EXPRESSED PROTEIN"/>
    <property type="match status" value="1"/>
</dbReference>
<evidence type="ECO:0000313" key="4">
    <source>
        <dbReference type="Proteomes" id="UP001604277"/>
    </source>
</evidence>
<gene>
    <name evidence="3" type="ORF">Fot_31169</name>
</gene>
<keyword evidence="4" id="KW-1185">Reference proteome</keyword>